<dbReference type="Gene3D" id="1.10.1520.10">
    <property type="entry name" value="Ribonuclease III domain"/>
    <property type="match status" value="1"/>
</dbReference>
<evidence type="ECO:0000256" key="13">
    <source>
        <dbReference type="ARBA" id="ARBA00022842"/>
    </source>
</evidence>
<evidence type="ECO:0000256" key="3">
    <source>
        <dbReference type="ARBA" id="ARBA00010183"/>
    </source>
</evidence>
<feature type="active site" evidence="15">
    <location>
        <position position="137"/>
    </location>
</feature>
<evidence type="ECO:0000256" key="6">
    <source>
        <dbReference type="ARBA" id="ARBA00022552"/>
    </source>
</evidence>
<dbReference type="PANTHER" id="PTHR11207:SF0">
    <property type="entry name" value="RIBONUCLEASE 3"/>
    <property type="match status" value="1"/>
</dbReference>
<comment type="similarity">
    <text evidence="3">Belongs to the ribonuclease III family.</text>
</comment>
<dbReference type="GO" id="GO:0019843">
    <property type="term" value="F:rRNA binding"/>
    <property type="evidence" value="ECO:0007669"/>
    <property type="project" value="UniProtKB-KW"/>
</dbReference>
<protein>
    <recommendedName>
        <fullName evidence="15">Ribonuclease 3</fullName>
        <ecNumber evidence="15">3.1.26.3</ecNumber>
    </recommendedName>
    <alternativeName>
        <fullName evidence="15">Ribonuclease III</fullName>
        <shortName evidence="15">RNase III</shortName>
    </alternativeName>
</protein>
<keyword evidence="10 15" id="KW-0479">Metal-binding</keyword>
<evidence type="ECO:0000256" key="9">
    <source>
        <dbReference type="ARBA" id="ARBA00022722"/>
    </source>
</evidence>
<dbReference type="InterPro" id="IPR000999">
    <property type="entry name" value="RNase_III_dom"/>
</dbReference>
<dbReference type="AlphaFoldDB" id="A0A1G7UKV0"/>
<dbReference type="CDD" id="cd10845">
    <property type="entry name" value="DSRM_RNAse_III_family"/>
    <property type="match status" value="1"/>
</dbReference>
<dbReference type="GO" id="GO:0005737">
    <property type="term" value="C:cytoplasm"/>
    <property type="evidence" value="ECO:0007669"/>
    <property type="project" value="UniProtKB-SubCell"/>
</dbReference>
<dbReference type="GO" id="GO:0003725">
    <property type="term" value="F:double-stranded RNA binding"/>
    <property type="evidence" value="ECO:0007669"/>
    <property type="project" value="TreeGrafter"/>
</dbReference>
<feature type="binding site" evidence="15">
    <location>
        <position position="61"/>
    </location>
    <ligand>
        <name>Mg(2+)</name>
        <dbReference type="ChEBI" id="CHEBI:18420"/>
    </ligand>
</feature>
<dbReference type="Proteomes" id="UP000183404">
    <property type="component" value="Unassembled WGS sequence"/>
</dbReference>
<comment type="subunit">
    <text evidence="4 15">Homodimer.</text>
</comment>
<dbReference type="NCBIfam" id="TIGR02191">
    <property type="entry name" value="RNaseIII"/>
    <property type="match status" value="1"/>
</dbReference>
<dbReference type="GO" id="GO:0042802">
    <property type="term" value="F:identical protein binding"/>
    <property type="evidence" value="ECO:0007669"/>
    <property type="project" value="UniProtKB-ARBA"/>
</dbReference>
<evidence type="ECO:0000256" key="1">
    <source>
        <dbReference type="ARBA" id="ARBA00000109"/>
    </source>
</evidence>
<keyword evidence="5 15" id="KW-0963">Cytoplasm</keyword>
<reference evidence="16 17" key="1">
    <citation type="submission" date="2016-10" db="EMBL/GenBank/DDBJ databases">
        <authorList>
            <person name="de Groot N.N."/>
        </authorList>
    </citation>
    <scope>NUCLEOTIDE SEQUENCE [LARGE SCALE GENOMIC DNA]</scope>
    <source>
        <strain evidence="16 17">DSM 569</strain>
    </source>
</reference>
<accession>A0A1G7UKV0</accession>
<feature type="binding site" evidence="15">
    <location>
        <position position="137"/>
    </location>
    <ligand>
        <name>Mg(2+)</name>
        <dbReference type="ChEBI" id="CHEBI:18420"/>
    </ligand>
</feature>
<keyword evidence="14 15" id="KW-0694">RNA-binding</keyword>
<keyword evidence="12 15" id="KW-0378">Hydrolase</keyword>
<evidence type="ECO:0000256" key="7">
    <source>
        <dbReference type="ARBA" id="ARBA00022664"/>
    </source>
</evidence>
<dbReference type="GO" id="GO:0006364">
    <property type="term" value="P:rRNA processing"/>
    <property type="evidence" value="ECO:0007669"/>
    <property type="project" value="UniProtKB-UniRule"/>
</dbReference>
<dbReference type="EMBL" id="FNBS01000080">
    <property type="protein sequence ID" value="SDG48123.1"/>
    <property type="molecule type" value="Genomic_DNA"/>
</dbReference>
<evidence type="ECO:0000256" key="2">
    <source>
        <dbReference type="ARBA" id="ARBA00004496"/>
    </source>
</evidence>
<dbReference type="GO" id="GO:0008033">
    <property type="term" value="P:tRNA processing"/>
    <property type="evidence" value="ECO:0007669"/>
    <property type="project" value="UniProtKB-KW"/>
</dbReference>
<dbReference type="RefSeq" id="WP_003869194.1">
    <property type="nucleotide sequence ID" value="NZ_FNBS01000080.1"/>
</dbReference>
<evidence type="ECO:0000256" key="4">
    <source>
        <dbReference type="ARBA" id="ARBA00011738"/>
    </source>
</evidence>
<dbReference type="GO" id="GO:0004525">
    <property type="term" value="F:ribonuclease III activity"/>
    <property type="evidence" value="ECO:0007669"/>
    <property type="project" value="UniProtKB-UniRule"/>
</dbReference>
<dbReference type="EC" id="3.1.26.3" evidence="15"/>
<keyword evidence="15" id="KW-0699">rRNA-binding</keyword>
<evidence type="ECO:0000313" key="17">
    <source>
        <dbReference type="Proteomes" id="UP000183404"/>
    </source>
</evidence>
<keyword evidence="6 15" id="KW-0698">rRNA processing</keyword>
<evidence type="ECO:0000256" key="5">
    <source>
        <dbReference type="ARBA" id="ARBA00022490"/>
    </source>
</evidence>
<dbReference type="GO" id="GO:0006397">
    <property type="term" value="P:mRNA processing"/>
    <property type="evidence" value="ECO:0007669"/>
    <property type="project" value="UniProtKB-UniRule"/>
</dbReference>
<gene>
    <name evidence="15" type="primary">rnc</name>
    <name evidence="16" type="ORF">SAMN04244560_02424</name>
</gene>
<dbReference type="PROSITE" id="PS50137">
    <property type="entry name" value="DS_RBD"/>
    <property type="match status" value="1"/>
</dbReference>
<comment type="cofactor">
    <cofactor evidence="15">
        <name>Mg(2+)</name>
        <dbReference type="ChEBI" id="CHEBI:18420"/>
    </cofactor>
</comment>
<dbReference type="InterPro" id="IPR011907">
    <property type="entry name" value="RNase_III"/>
</dbReference>
<organism evidence="16 17">
    <name type="scientific">Thermoanaerobacter thermohydrosulfuricus</name>
    <name type="common">Clostridium thermohydrosulfuricum</name>
    <dbReference type="NCBI Taxonomy" id="1516"/>
    <lineage>
        <taxon>Bacteria</taxon>
        <taxon>Bacillati</taxon>
        <taxon>Bacillota</taxon>
        <taxon>Clostridia</taxon>
        <taxon>Thermoanaerobacterales</taxon>
        <taxon>Thermoanaerobacteraceae</taxon>
        <taxon>Thermoanaerobacter</taxon>
    </lineage>
</organism>
<feature type="binding site" evidence="15">
    <location>
        <position position="134"/>
    </location>
    <ligand>
        <name>Mg(2+)</name>
        <dbReference type="ChEBI" id="CHEBI:18420"/>
    </ligand>
</feature>
<dbReference type="PROSITE" id="PS50142">
    <property type="entry name" value="RNASE_3_2"/>
    <property type="match status" value="1"/>
</dbReference>
<dbReference type="Pfam" id="PF00035">
    <property type="entry name" value="dsrm"/>
    <property type="match status" value="1"/>
</dbReference>
<dbReference type="Pfam" id="PF14622">
    <property type="entry name" value="Ribonucleas_3_3"/>
    <property type="match status" value="1"/>
</dbReference>
<keyword evidence="7 15" id="KW-0507">mRNA processing</keyword>
<keyword evidence="8 15" id="KW-0819">tRNA processing</keyword>
<dbReference type="SMART" id="SM00535">
    <property type="entry name" value="RIBOc"/>
    <property type="match status" value="1"/>
</dbReference>
<comment type="subcellular location">
    <subcellularLocation>
        <location evidence="2 15">Cytoplasm</location>
    </subcellularLocation>
</comment>
<dbReference type="PROSITE" id="PS00517">
    <property type="entry name" value="RNASE_3_1"/>
    <property type="match status" value="1"/>
</dbReference>
<comment type="function">
    <text evidence="15">Digests double-stranded RNA. Involved in the processing of primary rRNA transcript to yield the immediate precursors to the large and small rRNAs (23S and 16S). Processes some mRNAs, and tRNAs when they are encoded in the rRNA operon. Processes pre-crRNA and tracrRNA of type II CRISPR loci if present in the organism.</text>
</comment>
<dbReference type="SUPFAM" id="SSF69065">
    <property type="entry name" value="RNase III domain-like"/>
    <property type="match status" value="1"/>
</dbReference>
<dbReference type="FunFam" id="3.30.160.20:FF:000003">
    <property type="entry name" value="Ribonuclease 3"/>
    <property type="match status" value="1"/>
</dbReference>
<dbReference type="SMART" id="SM00358">
    <property type="entry name" value="DSRM"/>
    <property type="match status" value="1"/>
</dbReference>
<feature type="active site" evidence="15">
    <location>
        <position position="65"/>
    </location>
</feature>
<evidence type="ECO:0000256" key="10">
    <source>
        <dbReference type="ARBA" id="ARBA00022723"/>
    </source>
</evidence>
<dbReference type="Gene3D" id="3.30.160.20">
    <property type="match status" value="1"/>
</dbReference>
<keyword evidence="11 15" id="KW-0255">Endonuclease</keyword>
<proteinExistence type="inferred from homology"/>
<keyword evidence="9 15" id="KW-0540">Nuclease</keyword>
<name>A0A1G7UKV0_THETY</name>
<dbReference type="GO" id="GO:0010468">
    <property type="term" value="P:regulation of gene expression"/>
    <property type="evidence" value="ECO:0007669"/>
    <property type="project" value="TreeGrafter"/>
</dbReference>
<sequence length="246" mass="27963">MGHYFLKNFKRGMEVKRENLSELEKRINYSFKDKNLLIEALTHSSWAHEGKNSKISNERLEFLGDSVLSLVISEYLYKNRKDLEEGSLSKYRAEIVCEPSLARCAREIELGNFLRIGKGEELTGGRERDSILADAMEAILAAVYLDGGLEVVRNVILELFKNIIEEVLEGLIYRDYKTKLQEVVQSMEIGKIIYELIEEMGPDHNKTFVTQVRIGDVILGKGYGKSKKEAEQAAAMEALIKLGILK</sequence>
<dbReference type="InterPro" id="IPR014720">
    <property type="entry name" value="dsRBD_dom"/>
</dbReference>
<evidence type="ECO:0000256" key="12">
    <source>
        <dbReference type="ARBA" id="ARBA00022801"/>
    </source>
</evidence>
<dbReference type="HAMAP" id="MF_00104">
    <property type="entry name" value="RNase_III"/>
    <property type="match status" value="1"/>
</dbReference>
<dbReference type="FunFam" id="1.10.1520.10:FF:000001">
    <property type="entry name" value="Ribonuclease 3"/>
    <property type="match status" value="1"/>
</dbReference>
<dbReference type="CDD" id="cd00593">
    <property type="entry name" value="RIBOc"/>
    <property type="match status" value="1"/>
</dbReference>
<comment type="catalytic activity">
    <reaction evidence="1 15">
        <text>Endonucleolytic cleavage to 5'-phosphomonoester.</text>
        <dbReference type="EC" id="3.1.26.3"/>
    </reaction>
</comment>
<dbReference type="InterPro" id="IPR036389">
    <property type="entry name" value="RNase_III_sf"/>
</dbReference>
<dbReference type="PANTHER" id="PTHR11207">
    <property type="entry name" value="RIBONUCLEASE III"/>
    <property type="match status" value="1"/>
</dbReference>
<keyword evidence="13 15" id="KW-0460">Magnesium</keyword>
<dbReference type="GO" id="GO:0046872">
    <property type="term" value="F:metal ion binding"/>
    <property type="evidence" value="ECO:0007669"/>
    <property type="project" value="UniProtKB-KW"/>
</dbReference>
<evidence type="ECO:0000256" key="11">
    <source>
        <dbReference type="ARBA" id="ARBA00022759"/>
    </source>
</evidence>
<evidence type="ECO:0000313" key="16">
    <source>
        <dbReference type="EMBL" id="SDG48123.1"/>
    </source>
</evidence>
<evidence type="ECO:0000256" key="8">
    <source>
        <dbReference type="ARBA" id="ARBA00022694"/>
    </source>
</evidence>
<dbReference type="SUPFAM" id="SSF54768">
    <property type="entry name" value="dsRNA-binding domain-like"/>
    <property type="match status" value="1"/>
</dbReference>
<evidence type="ECO:0000256" key="14">
    <source>
        <dbReference type="ARBA" id="ARBA00022884"/>
    </source>
</evidence>
<evidence type="ECO:0000256" key="15">
    <source>
        <dbReference type="HAMAP-Rule" id="MF_00104"/>
    </source>
</evidence>